<dbReference type="GO" id="GO:0016020">
    <property type="term" value="C:membrane"/>
    <property type="evidence" value="ECO:0007669"/>
    <property type="project" value="UniProtKB-SubCell"/>
</dbReference>
<dbReference type="AlphaFoldDB" id="A0A5M3N7S5"/>
<dbReference type="RefSeq" id="XP_007763564.1">
    <property type="nucleotide sequence ID" value="XM_007765374.1"/>
</dbReference>
<dbReference type="InterPro" id="IPR050997">
    <property type="entry name" value="MAPEG"/>
</dbReference>
<dbReference type="SUPFAM" id="SSF161084">
    <property type="entry name" value="MAPEG domain-like"/>
    <property type="match status" value="1"/>
</dbReference>
<evidence type="ECO:0000313" key="7">
    <source>
        <dbReference type="Proteomes" id="UP000053558"/>
    </source>
</evidence>
<sequence length="144" mass="16160">MSHSFGYIMIPFMTLCWVLAWQTCLVEYKRKMAGVQYPQMYAEKAEADNSKTAYVFNCANRAHQNTLEVLPVILMSTIIMGIDHPVVAAMLCEIFALSRVFYTLGYMKEPLKRVRGARVSSLATLGLLLGATKTSLNFVLNIVV</sequence>
<dbReference type="PANTHER" id="PTHR10250:SF26">
    <property type="entry name" value="GLUTATHIONE S-TRANSFERASE 3, MITOCHONDRIAL"/>
    <property type="match status" value="1"/>
</dbReference>
<dbReference type="KEGG" id="cput:CONPUDRAFT_115753"/>
<evidence type="ECO:0000256" key="3">
    <source>
        <dbReference type="ARBA" id="ARBA00022989"/>
    </source>
</evidence>
<dbReference type="PANTHER" id="PTHR10250">
    <property type="entry name" value="MICROSOMAL GLUTATHIONE S-TRANSFERASE"/>
    <property type="match status" value="1"/>
</dbReference>
<evidence type="ECO:0000256" key="1">
    <source>
        <dbReference type="ARBA" id="ARBA00004141"/>
    </source>
</evidence>
<evidence type="ECO:0000313" key="6">
    <source>
        <dbReference type="EMBL" id="EIW86911.1"/>
    </source>
</evidence>
<dbReference type="GO" id="GO:0004364">
    <property type="term" value="F:glutathione transferase activity"/>
    <property type="evidence" value="ECO:0007669"/>
    <property type="project" value="TreeGrafter"/>
</dbReference>
<dbReference type="GO" id="GO:0004602">
    <property type="term" value="F:glutathione peroxidase activity"/>
    <property type="evidence" value="ECO:0007669"/>
    <property type="project" value="TreeGrafter"/>
</dbReference>
<keyword evidence="4 5" id="KW-0472">Membrane</keyword>
<feature type="transmembrane region" description="Helical" evidence="5">
    <location>
        <begin position="6"/>
        <end position="26"/>
    </location>
</feature>
<evidence type="ECO:0000256" key="4">
    <source>
        <dbReference type="ARBA" id="ARBA00023136"/>
    </source>
</evidence>
<dbReference type="EMBL" id="JH711573">
    <property type="protein sequence ID" value="EIW86911.1"/>
    <property type="molecule type" value="Genomic_DNA"/>
</dbReference>
<dbReference type="OMA" id="ACQHLGW"/>
<dbReference type="GO" id="GO:0005635">
    <property type="term" value="C:nuclear envelope"/>
    <property type="evidence" value="ECO:0007669"/>
    <property type="project" value="TreeGrafter"/>
</dbReference>
<dbReference type="Pfam" id="PF01124">
    <property type="entry name" value="MAPEG"/>
    <property type="match status" value="1"/>
</dbReference>
<evidence type="ECO:0000256" key="2">
    <source>
        <dbReference type="ARBA" id="ARBA00022692"/>
    </source>
</evidence>
<dbReference type="Gene3D" id="1.20.120.550">
    <property type="entry name" value="Membrane associated eicosanoid/glutathione metabolism-like domain"/>
    <property type="match status" value="1"/>
</dbReference>
<dbReference type="Proteomes" id="UP000053558">
    <property type="component" value="Unassembled WGS sequence"/>
</dbReference>
<accession>A0A5M3N7S5</accession>
<dbReference type="InterPro" id="IPR001129">
    <property type="entry name" value="Membr-assoc_MAPEG"/>
</dbReference>
<gene>
    <name evidence="6" type="ORF">CONPUDRAFT_115753</name>
</gene>
<comment type="caution">
    <text evidence="6">The sequence shown here is derived from an EMBL/GenBank/DDBJ whole genome shotgun (WGS) entry which is preliminary data.</text>
</comment>
<comment type="subcellular location">
    <subcellularLocation>
        <location evidence="1">Membrane</location>
        <topology evidence="1">Multi-pass membrane protein</topology>
    </subcellularLocation>
</comment>
<organism evidence="6 7">
    <name type="scientific">Coniophora puteana (strain RWD-64-598)</name>
    <name type="common">Brown rot fungus</name>
    <dbReference type="NCBI Taxonomy" id="741705"/>
    <lineage>
        <taxon>Eukaryota</taxon>
        <taxon>Fungi</taxon>
        <taxon>Dikarya</taxon>
        <taxon>Basidiomycota</taxon>
        <taxon>Agaricomycotina</taxon>
        <taxon>Agaricomycetes</taxon>
        <taxon>Agaricomycetidae</taxon>
        <taxon>Boletales</taxon>
        <taxon>Coniophorineae</taxon>
        <taxon>Coniophoraceae</taxon>
        <taxon>Coniophora</taxon>
    </lineage>
</organism>
<protein>
    <submittedName>
        <fullName evidence="6">Membrane-associated proteins in eicosanoid and glutathione metabolism</fullName>
    </submittedName>
</protein>
<proteinExistence type="predicted"/>
<keyword evidence="3 5" id="KW-1133">Transmembrane helix</keyword>
<dbReference type="InterPro" id="IPR023352">
    <property type="entry name" value="MAPEG-like_dom_sf"/>
</dbReference>
<keyword evidence="2 5" id="KW-0812">Transmembrane</keyword>
<name>A0A5M3N7S5_CONPW</name>
<keyword evidence="7" id="KW-1185">Reference proteome</keyword>
<dbReference type="OrthoDB" id="410651at2759"/>
<feature type="transmembrane region" description="Helical" evidence="5">
    <location>
        <begin position="66"/>
        <end position="82"/>
    </location>
</feature>
<dbReference type="GO" id="GO:0005783">
    <property type="term" value="C:endoplasmic reticulum"/>
    <property type="evidence" value="ECO:0007669"/>
    <property type="project" value="TreeGrafter"/>
</dbReference>
<dbReference type="GeneID" id="19199177"/>
<evidence type="ECO:0000256" key="5">
    <source>
        <dbReference type="SAM" id="Phobius"/>
    </source>
</evidence>
<reference evidence="7" key="1">
    <citation type="journal article" date="2012" name="Science">
        <title>The Paleozoic origin of enzymatic lignin decomposition reconstructed from 31 fungal genomes.</title>
        <authorList>
            <person name="Floudas D."/>
            <person name="Binder M."/>
            <person name="Riley R."/>
            <person name="Barry K."/>
            <person name="Blanchette R.A."/>
            <person name="Henrissat B."/>
            <person name="Martinez A.T."/>
            <person name="Otillar R."/>
            <person name="Spatafora J.W."/>
            <person name="Yadav J.S."/>
            <person name="Aerts A."/>
            <person name="Benoit I."/>
            <person name="Boyd A."/>
            <person name="Carlson A."/>
            <person name="Copeland A."/>
            <person name="Coutinho P.M."/>
            <person name="de Vries R.P."/>
            <person name="Ferreira P."/>
            <person name="Findley K."/>
            <person name="Foster B."/>
            <person name="Gaskell J."/>
            <person name="Glotzer D."/>
            <person name="Gorecki P."/>
            <person name="Heitman J."/>
            <person name="Hesse C."/>
            <person name="Hori C."/>
            <person name="Igarashi K."/>
            <person name="Jurgens J.A."/>
            <person name="Kallen N."/>
            <person name="Kersten P."/>
            <person name="Kohler A."/>
            <person name="Kuees U."/>
            <person name="Kumar T.K.A."/>
            <person name="Kuo A."/>
            <person name="LaButti K."/>
            <person name="Larrondo L.F."/>
            <person name="Lindquist E."/>
            <person name="Ling A."/>
            <person name="Lombard V."/>
            <person name="Lucas S."/>
            <person name="Lundell T."/>
            <person name="Martin R."/>
            <person name="McLaughlin D.J."/>
            <person name="Morgenstern I."/>
            <person name="Morin E."/>
            <person name="Murat C."/>
            <person name="Nagy L.G."/>
            <person name="Nolan M."/>
            <person name="Ohm R.A."/>
            <person name="Patyshakuliyeva A."/>
            <person name="Rokas A."/>
            <person name="Ruiz-Duenas F.J."/>
            <person name="Sabat G."/>
            <person name="Salamov A."/>
            <person name="Samejima M."/>
            <person name="Schmutz J."/>
            <person name="Slot J.C."/>
            <person name="St John F."/>
            <person name="Stenlid J."/>
            <person name="Sun H."/>
            <person name="Sun S."/>
            <person name="Syed K."/>
            <person name="Tsang A."/>
            <person name="Wiebenga A."/>
            <person name="Young D."/>
            <person name="Pisabarro A."/>
            <person name="Eastwood D.C."/>
            <person name="Martin F."/>
            <person name="Cullen D."/>
            <person name="Grigoriev I.V."/>
            <person name="Hibbett D.S."/>
        </authorList>
    </citation>
    <scope>NUCLEOTIDE SEQUENCE [LARGE SCALE GENOMIC DNA]</scope>
    <source>
        <strain evidence="7">RWD-64-598 SS2</strain>
    </source>
</reference>